<dbReference type="PANTHER" id="PTHR14647:SF87">
    <property type="entry name" value="PUTATIVE-RELATED"/>
    <property type="match status" value="1"/>
</dbReference>
<reference evidence="12" key="1">
    <citation type="submission" date="2015-02" db="EMBL/GenBank/DDBJ databases">
        <title>Genome sequencing for Strongylocentrotus purpuratus.</title>
        <authorList>
            <person name="Murali S."/>
            <person name="Liu Y."/>
            <person name="Vee V."/>
            <person name="English A."/>
            <person name="Wang M."/>
            <person name="Skinner E."/>
            <person name="Han Y."/>
            <person name="Muzny D.M."/>
            <person name="Worley K.C."/>
            <person name="Gibbs R.A."/>
        </authorList>
    </citation>
    <scope>NUCLEOTIDE SEQUENCE</scope>
</reference>
<evidence type="ECO:0000256" key="10">
    <source>
        <dbReference type="SAM" id="SignalP"/>
    </source>
</evidence>
<dbReference type="Gene3D" id="3.40.50.300">
    <property type="entry name" value="P-loop containing nucleotide triphosphate hydrolases"/>
    <property type="match status" value="1"/>
</dbReference>
<evidence type="ECO:0000256" key="2">
    <source>
        <dbReference type="ARBA" id="ARBA00008124"/>
    </source>
</evidence>
<dbReference type="AlphaFoldDB" id="A0A7M7REN8"/>
<keyword evidence="6" id="KW-1133">Transmembrane helix</keyword>
<evidence type="ECO:0000256" key="6">
    <source>
        <dbReference type="ARBA" id="ARBA00022989"/>
    </source>
</evidence>
<evidence type="ECO:0000256" key="9">
    <source>
        <dbReference type="ARBA" id="ARBA00023180"/>
    </source>
</evidence>
<name>A0A7M7REN8_STRPU</name>
<feature type="chain" id="PRO_5029683011" description="Galactosylceramide sulfotransferase-like" evidence="10">
    <location>
        <begin position="25"/>
        <end position="381"/>
    </location>
</feature>
<keyword evidence="4" id="KW-0812">Transmembrane</keyword>
<keyword evidence="7" id="KW-0333">Golgi apparatus</keyword>
<dbReference type="GO" id="GO:0008146">
    <property type="term" value="F:sulfotransferase activity"/>
    <property type="evidence" value="ECO:0000318"/>
    <property type="project" value="GO_Central"/>
</dbReference>
<accession>A0A7M7REN8</accession>
<evidence type="ECO:0000313" key="11">
    <source>
        <dbReference type="EnsemblMetazoa" id="XP_781324"/>
    </source>
</evidence>
<dbReference type="GO" id="GO:0001733">
    <property type="term" value="F:galactosylceramide sulfotransferase activity"/>
    <property type="evidence" value="ECO:0007669"/>
    <property type="project" value="InterPro"/>
</dbReference>
<dbReference type="PANTHER" id="PTHR14647">
    <property type="entry name" value="GALACTOSE-3-O-SULFOTRANSFERASE"/>
    <property type="match status" value="1"/>
</dbReference>
<dbReference type="RefSeq" id="XP_781324.4">
    <property type="nucleotide sequence ID" value="XM_776231.5"/>
</dbReference>
<dbReference type="InParanoid" id="A0A7M7REN8"/>
<dbReference type="KEGG" id="spu:575857"/>
<evidence type="ECO:0000256" key="4">
    <source>
        <dbReference type="ARBA" id="ARBA00022692"/>
    </source>
</evidence>
<keyword evidence="9" id="KW-0325">Glycoprotein</keyword>
<dbReference type="EnsemblMetazoa" id="XM_776231">
    <property type="protein sequence ID" value="XP_781324"/>
    <property type="gene ID" value="LOC575857"/>
</dbReference>
<evidence type="ECO:0000256" key="1">
    <source>
        <dbReference type="ARBA" id="ARBA00004323"/>
    </source>
</evidence>
<dbReference type="OrthoDB" id="514299at2759"/>
<keyword evidence="3" id="KW-0808">Transferase</keyword>
<dbReference type="Pfam" id="PF06990">
    <property type="entry name" value="Gal-3-0_sulfotr"/>
    <property type="match status" value="1"/>
</dbReference>
<keyword evidence="10" id="KW-0732">Signal</keyword>
<comment type="subcellular location">
    <subcellularLocation>
        <location evidence="1">Golgi apparatus membrane</location>
        <topology evidence="1">Single-pass type II membrane protein</topology>
    </subcellularLocation>
</comment>
<dbReference type="SUPFAM" id="SSF52540">
    <property type="entry name" value="P-loop containing nucleoside triphosphate hydrolases"/>
    <property type="match status" value="1"/>
</dbReference>
<keyword evidence="5" id="KW-0735">Signal-anchor</keyword>
<dbReference type="Proteomes" id="UP000007110">
    <property type="component" value="Unassembled WGS sequence"/>
</dbReference>
<dbReference type="GO" id="GO:0009247">
    <property type="term" value="P:glycolipid biosynthetic process"/>
    <property type="evidence" value="ECO:0007669"/>
    <property type="project" value="InterPro"/>
</dbReference>
<protein>
    <recommendedName>
        <fullName evidence="13">Galactosylceramide sulfotransferase-like</fullName>
    </recommendedName>
</protein>
<keyword evidence="12" id="KW-1185">Reference proteome</keyword>
<dbReference type="InterPro" id="IPR027417">
    <property type="entry name" value="P-loop_NTPase"/>
</dbReference>
<dbReference type="GeneID" id="575857"/>
<evidence type="ECO:0000256" key="5">
    <source>
        <dbReference type="ARBA" id="ARBA00022968"/>
    </source>
</evidence>
<comment type="similarity">
    <text evidence="2">Belongs to the galactose-3-O-sulfotransferase family.</text>
</comment>
<keyword evidence="8" id="KW-0472">Membrane</keyword>
<proteinExistence type="inferred from homology"/>
<evidence type="ECO:0000256" key="7">
    <source>
        <dbReference type="ARBA" id="ARBA00023034"/>
    </source>
</evidence>
<evidence type="ECO:0008006" key="13">
    <source>
        <dbReference type="Google" id="ProtNLM"/>
    </source>
</evidence>
<dbReference type="GO" id="GO:0000139">
    <property type="term" value="C:Golgi membrane"/>
    <property type="evidence" value="ECO:0007669"/>
    <property type="project" value="UniProtKB-SubCell"/>
</dbReference>
<reference evidence="11" key="2">
    <citation type="submission" date="2021-01" db="UniProtKB">
        <authorList>
            <consortium name="EnsemblMetazoa"/>
        </authorList>
    </citation>
    <scope>IDENTIFICATION</scope>
</reference>
<organism evidence="11 12">
    <name type="scientific">Strongylocentrotus purpuratus</name>
    <name type="common">Purple sea urchin</name>
    <dbReference type="NCBI Taxonomy" id="7668"/>
    <lineage>
        <taxon>Eukaryota</taxon>
        <taxon>Metazoa</taxon>
        <taxon>Echinodermata</taxon>
        <taxon>Eleutherozoa</taxon>
        <taxon>Echinozoa</taxon>
        <taxon>Echinoidea</taxon>
        <taxon>Euechinoidea</taxon>
        <taxon>Echinacea</taxon>
        <taxon>Camarodonta</taxon>
        <taxon>Echinidea</taxon>
        <taxon>Strongylocentrotidae</taxon>
        <taxon>Strongylocentrotus</taxon>
    </lineage>
</organism>
<evidence type="ECO:0000256" key="3">
    <source>
        <dbReference type="ARBA" id="ARBA00022679"/>
    </source>
</evidence>
<dbReference type="InterPro" id="IPR009729">
    <property type="entry name" value="Gal-3-0_sulfotransfrase"/>
</dbReference>
<evidence type="ECO:0000313" key="12">
    <source>
        <dbReference type="Proteomes" id="UP000007110"/>
    </source>
</evidence>
<sequence length="381" mass="44537">MARRRLMWAVLSLLVFSVLFWVSSVIISDKKESITRHRSILDHLGQAASRNYIASQLWTKGEGTDPIRKPDCTPETNVVFIKTHKTASSTTSGIFDHYAYRNNLTVAVPPDGAPFMDRKLLFQRDMVADTKDSGIGWKREDGFNMLTAHARYNRPEMDAVVHNAKFVTILRDPRAQFVSSFVFFNFVDRFKRIFESRGEKYSTVIEGFIKNPMENYQLMSHRVYSQVLWNQQMFDLGLDTAYFSNPEIIEETLSRLDSELDLVMITEYYDESLLVLKDILCWEMDDILYTQRLVRNSSSEVFLDSVTKDAISEWNAADTRMYDYFNKTLWRRIASYGPNFQDDLKIFRQRLAQTTPRKTGKHSRDTKKIIKRMKDRGILVR</sequence>
<evidence type="ECO:0000256" key="8">
    <source>
        <dbReference type="ARBA" id="ARBA00023136"/>
    </source>
</evidence>
<feature type="signal peptide" evidence="10">
    <location>
        <begin position="1"/>
        <end position="24"/>
    </location>
</feature>